<dbReference type="PANTHER" id="PTHR12998:SF0">
    <property type="entry name" value="TRNA:M(4)X MODIFICATION ENZYME TRM13 HOMOLOG"/>
    <property type="match status" value="1"/>
</dbReference>
<evidence type="ECO:0000256" key="9">
    <source>
        <dbReference type="ARBA" id="ARBA00048165"/>
    </source>
</evidence>
<dbReference type="Pfam" id="PF05253">
    <property type="entry name" value="zf-U11-48K"/>
    <property type="match status" value="1"/>
</dbReference>
<comment type="function">
    <text evidence="12">tRNA methylase which 2'-O-methylates cytidine(4) in tRNA(Pro) and tRNA(Gly)(GCC), and adenosine(4) in tRNA(His).</text>
</comment>
<dbReference type="GO" id="GO:0008168">
    <property type="term" value="F:methyltransferase activity"/>
    <property type="evidence" value="ECO:0007669"/>
    <property type="project" value="UniProtKB-KW"/>
</dbReference>
<dbReference type="InterPro" id="IPR039044">
    <property type="entry name" value="Trm13"/>
</dbReference>
<comment type="similarity">
    <text evidence="1 12">Belongs to the methyltransferase TRM13 family.</text>
</comment>
<dbReference type="GO" id="GO:0032259">
    <property type="term" value="P:methylation"/>
    <property type="evidence" value="ECO:0007669"/>
    <property type="project" value="UniProtKB-KW"/>
</dbReference>
<dbReference type="Pfam" id="PF05206">
    <property type="entry name" value="TRM13"/>
    <property type="match status" value="1"/>
</dbReference>
<keyword evidence="16" id="KW-1185">Reference proteome</keyword>
<keyword evidence="6 12" id="KW-0479">Metal-binding</keyword>
<dbReference type="PROSITE" id="PS51800">
    <property type="entry name" value="ZF_CHHC_U11_48K"/>
    <property type="match status" value="1"/>
</dbReference>
<evidence type="ECO:0000313" key="16">
    <source>
        <dbReference type="Proteomes" id="UP001363151"/>
    </source>
</evidence>
<dbReference type="Proteomes" id="UP001363151">
    <property type="component" value="Unassembled WGS sequence"/>
</dbReference>
<keyword evidence="3 12" id="KW-0808">Transferase</keyword>
<evidence type="ECO:0000256" key="10">
    <source>
        <dbReference type="ARBA" id="ARBA00048635"/>
    </source>
</evidence>
<keyword evidence="4 12" id="KW-0949">S-adenosyl-L-methionine</keyword>
<evidence type="ECO:0000256" key="2">
    <source>
        <dbReference type="ARBA" id="ARBA00022603"/>
    </source>
</evidence>
<dbReference type="SUPFAM" id="SSF53335">
    <property type="entry name" value="S-adenosyl-L-methionine-dependent methyltransferases"/>
    <property type="match status" value="1"/>
</dbReference>
<accession>A0ABR1GGA1</accession>
<evidence type="ECO:0000256" key="5">
    <source>
        <dbReference type="ARBA" id="ARBA00022694"/>
    </source>
</evidence>
<comment type="catalytic activity">
    <reaction evidence="10 12">
        <text>cytidine(4) in tRNA(Gly)(GCC) + S-adenosyl-L-methionine = 2'-O-methylcytidine(4) in tRNA(Gly)(GCC) + S-adenosyl-L-homocysteine + H(+)</text>
        <dbReference type="Rhea" id="RHEA:43192"/>
        <dbReference type="Rhea" id="RHEA-COMP:10399"/>
        <dbReference type="Rhea" id="RHEA-COMP:10400"/>
        <dbReference type="ChEBI" id="CHEBI:15378"/>
        <dbReference type="ChEBI" id="CHEBI:57856"/>
        <dbReference type="ChEBI" id="CHEBI:59789"/>
        <dbReference type="ChEBI" id="CHEBI:74495"/>
        <dbReference type="ChEBI" id="CHEBI:82748"/>
        <dbReference type="EC" id="2.1.1.225"/>
    </reaction>
</comment>
<dbReference type="InterPro" id="IPR029063">
    <property type="entry name" value="SAM-dependent_MTases_sf"/>
</dbReference>
<evidence type="ECO:0000256" key="3">
    <source>
        <dbReference type="ARBA" id="ARBA00022679"/>
    </source>
</evidence>
<evidence type="ECO:0000256" key="8">
    <source>
        <dbReference type="ARBA" id="ARBA00022833"/>
    </source>
</evidence>
<evidence type="ECO:0000256" key="12">
    <source>
        <dbReference type="RuleBase" id="RU367103"/>
    </source>
</evidence>
<evidence type="ECO:0000256" key="7">
    <source>
        <dbReference type="ARBA" id="ARBA00022771"/>
    </source>
</evidence>
<evidence type="ECO:0000256" key="1">
    <source>
        <dbReference type="ARBA" id="ARBA00005265"/>
    </source>
</evidence>
<reference evidence="15 16" key="1">
    <citation type="submission" date="2024-03" db="EMBL/GenBank/DDBJ databases">
        <title>Aureococcus anophagefferens CCMP1851 and Kratosvirus quantuckense: Draft genome of a second virus-susceptible host strain in the model system.</title>
        <authorList>
            <person name="Chase E."/>
            <person name="Truchon A.R."/>
            <person name="Schepens W."/>
            <person name="Wilhelm S.W."/>
        </authorList>
    </citation>
    <scope>NUCLEOTIDE SEQUENCE [LARGE SCALE GENOMIC DNA]</scope>
    <source>
        <strain evidence="15 16">CCMP1851</strain>
    </source>
</reference>
<dbReference type="PANTHER" id="PTHR12998">
    <property type="entry name" value="TRNA:M(4)X MODIFICATION ENZYME TRM13 HOMOLOG"/>
    <property type="match status" value="1"/>
</dbReference>
<dbReference type="Pfam" id="PF11722">
    <property type="entry name" value="zf-TRM13_CCCH"/>
    <property type="match status" value="1"/>
</dbReference>
<dbReference type="InterPro" id="IPR022776">
    <property type="entry name" value="TRM13/UPF0224_CHHC_Znf_dom"/>
</dbReference>
<evidence type="ECO:0000256" key="11">
    <source>
        <dbReference type="ARBA" id="ARBA00049393"/>
    </source>
</evidence>
<dbReference type="EC" id="2.1.1.225" evidence="12"/>
<keyword evidence="8 12" id="KW-0862">Zinc</keyword>
<keyword evidence="5 12" id="KW-0819">tRNA processing</keyword>
<evidence type="ECO:0000256" key="6">
    <source>
        <dbReference type="ARBA" id="ARBA00022723"/>
    </source>
</evidence>
<evidence type="ECO:0000256" key="4">
    <source>
        <dbReference type="ARBA" id="ARBA00022691"/>
    </source>
</evidence>
<dbReference type="EMBL" id="JBBJCI010000012">
    <property type="protein sequence ID" value="KAK7254902.1"/>
    <property type="molecule type" value="Genomic_DNA"/>
</dbReference>
<feature type="compositionally biased region" description="Basic and acidic residues" evidence="13">
    <location>
        <begin position="385"/>
        <end position="395"/>
    </location>
</feature>
<comment type="catalytic activity">
    <reaction evidence="11 12">
        <text>adenosine(4) in tRNA(His) + S-adenosyl-L-methionine = 2'-O-methyladenosine(4) in tRNA(His) + S-adenosyl-L-homocysteine + H(+)</text>
        <dbReference type="Rhea" id="RHEA:43196"/>
        <dbReference type="Rhea" id="RHEA-COMP:10401"/>
        <dbReference type="Rhea" id="RHEA-COMP:10402"/>
        <dbReference type="ChEBI" id="CHEBI:15378"/>
        <dbReference type="ChEBI" id="CHEBI:57856"/>
        <dbReference type="ChEBI" id="CHEBI:59789"/>
        <dbReference type="ChEBI" id="CHEBI:74411"/>
        <dbReference type="ChEBI" id="CHEBI:74477"/>
        <dbReference type="EC" id="2.1.1.225"/>
    </reaction>
</comment>
<name>A0ABR1GGA1_AURAN</name>
<evidence type="ECO:0000313" key="15">
    <source>
        <dbReference type="EMBL" id="KAK7254902.1"/>
    </source>
</evidence>
<comment type="caution">
    <text evidence="15">The sequence shown here is derived from an EMBL/GenBank/DDBJ whole genome shotgun (WGS) entry which is preliminary data.</text>
</comment>
<evidence type="ECO:0000259" key="14">
    <source>
        <dbReference type="PROSITE" id="PS51800"/>
    </source>
</evidence>
<sequence>MAEELALLAHYRYVIRAPDRDALRDAAPPATLQNTPPRDAPLVCAPCRPRRAATRQERKAAKASIRKLRGDAGAGDALRRAGMCAHWMSGKSRYCNFAPPEGLRYCRHHDPDLAGDLARVPCPVDGSHTVLRSQLEAHVKICATKTDADRQRQQAWFREGVNGGGAGALGDVDAPPRPTRALLAALGAFEAQRCGARPSAAATKRQRHAIQGDLIVEAAAREIPDLFADRAAVVDLGAGKGGLAARVRAAYPGDAVVCVEREARRHKRDGDMREVGAFARVRGDLADVDLAKVDALGTLAVVGVAKHLCGSASDLALKALDSLPPGTWRGLALATCCHHRCDWSSYVGRDYFCVAVDGGNAAEFAKVARWAAWATMEDPDAAPASRDRSGHDRPPASDPDEALAGLGWREKRDVGRRCKQLIDEGRIDFLARRGLARAARVHYCDAALSPENNLIVADGSAAPVRAEPVKDDVNDVAARSWCHCACS</sequence>
<proteinExistence type="inferred from homology"/>
<evidence type="ECO:0000256" key="13">
    <source>
        <dbReference type="SAM" id="MobiDB-lite"/>
    </source>
</evidence>
<comment type="catalytic activity">
    <reaction evidence="9 12">
        <text>cytidine(4) in tRNA(Pro) + S-adenosyl-L-methionine = 2'-O-methylcytidine(4) in tRNA(Pro) + S-adenosyl-L-homocysteine + H(+)</text>
        <dbReference type="Rhea" id="RHEA:32767"/>
        <dbReference type="Rhea" id="RHEA-COMP:10397"/>
        <dbReference type="Rhea" id="RHEA-COMP:10398"/>
        <dbReference type="ChEBI" id="CHEBI:15378"/>
        <dbReference type="ChEBI" id="CHEBI:57856"/>
        <dbReference type="ChEBI" id="CHEBI:59789"/>
        <dbReference type="ChEBI" id="CHEBI:74495"/>
        <dbReference type="ChEBI" id="CHEBI:82748"/>
        <dbReference type="EC" id="2.1.1.225"/>
    </reaction>
</comment>
<dbReference type="InterPro" id="IPR021721">
    <property type="entry name" value="Znf_CCCH-type_TRM13"/>
</dbReference>
<dbReference type="InterPro" id="IPR007871">
    <property type="entry name" value="Methyltransferase_TRM13"/>
</dbReference>
<keyword evidence="2 12" id="KW-0489">Methyltransferase</keyword>
<feature type="region of interest" description="Disordered" evidence="13">
    <location>
        <begin position="380"/>
        <end position="405"/>
    </location>
</feature>
<protein>
    <recommendedName>
        <fullName evidence="12">tRNA:m(4)X modification enzyme TRM13</fullName>
        <ecNumber evidence="12">2.1.1.225</ecNumber>
    </recommendedName>
</protein>
<gene>
    <name evidence="15" type="ORF">SO694_00137025</name>
</gene>
<organism evidence="15 16">
    <name type="scientific">Aureococcus anophagefferens</name>
    <name type="common">Harmful bloom alga</name>
    <dbReference type="NCBI Taxonomy" id="44056"/>
    <lineage>
        <taxon>Eukaryota</taxon>
        <taxon>Sar</taxon>
        <taxon>Stramenopiles</taxon>
        <taxon>Ochrophyta</taxon>
        <taxon>Pelagophyceae</taxon>
        <taxon>Pelagomonadales</taxon>
        <taxon>Pelagomonadaceae</taxon>
        <taxon>Aureococcus</taxon>
    </lineage>
</organism>
<feature type="domain" description="CHHC U11-48K-type" evidence="14">
    <location>
        <begin position="119"/>
        <end position="146"/>
    </location>
</feature>
<keyword evidence="7 12" id="KW-0863">Zinc-finger</keyword>